<organism evidence="2">
    <name type="scientific">Macaca mulatta</name>
    <name type="common">Rhesus macaque</name>
    <dbReference type="NCBI Taxonomy" id="9544"/>
    <lineage>
        <taxon>Eukaryota</taxon>
        <taxon>Metazoa</taxon>
        <taxon>Chordata</taxon>
        <taxon>Craniata</taxon>
        <taxon>Vertebrata</taxon>
        <taxon>Euteleostomi</taxon>
        <taxon>Mammalia</taxon>
        <taxon>Eutheria</taxon>
        <taxon>Euarchontoglires</taxon>
        <taxon>Primates</taxon>
        <taxon>Haplorrhini</taxon>
        <taxon>Catarrhini</taxon>
        <taxon>Cercopithecidae</taxon>
        <taxon>Cercopithecinae</taxon>
        <taxon>Macaca</taxon>
    </lineage>
</organism>
<accession>H9FMN8</accession>
<dbReference type="EMBL" id="JV044404">
    <property type="protein sequence ID" value="AFI34475.1"/>
    <property type="molecule type" value="mRNA"/>
</dbReference>
<dbReference type="AlphaFoldDB" id="H9FMN8"/>
<feature type="region of interest" description="Disordered" evidence="1">
    <location>
        <begin position="1"/>
        <end position="26"/>
    </location>
</feature>
<evidence type="ECO:0000313" key="3">
    <source>
        <dbReference type="EMBL" id="AFI34475.1"/>
    </source>
</evidence>
<sequence length="26" mass="2753">MSSPSSPLREQSFLCAAGDIGEQSRV</sequence>
<evidence type="ECO:0000313" key="2">
    <source>
        <dbReference type="EMBL" id="AFE75897.1"/>
    </source>
</evidence>
<protein>
    <submittedName>
        <fullName evidence="2">TGFB1-induced anti-apoptotic factor 1</fullName>
    </submittedName>
</protein>
<evidence type="ECO:0000256" key="1">
    <source>
        <dbReference type="SAM" id="MobiDB-lite"/>
    </source>
</evidence>
<proteinExistence type="evidence at transcript level"/>
<dbReference type="EMBL" id="JU332141">
    <property type="protein sequence ID" value="AFE75897.1"/>
    <property type="molecule type" value="mRNA"/>
</dbReference>
<name>H9FMN8_MACMU</name>
<reference evidence="2" key="1">
    <citation type="journal article" date="2014" name="Biol. Direct">
        <title>A new rhesus macaque assembly and annotation for next-generation sequencing analyses.</title>
        <authorList>
            <person name="Zimin A.V."/>
            <person name="Cornish A.S."/>
            <person name="Maudhoo M.D."/>
            <person name="Gibbs R.M."/>
            <person name="Zhang X."/>
            <person name="Pandey S."/>
            <person name="Meehan D.T."/>
            <person name="Wipfler K."/>
            <person name="Bosinger S.E."/>
            <person name="Johnson Z.P."/>
            <person name="Tharp G.K."/>
            <person name="Marcais G."/>
            <person name="Roberts M."/>
            <person name="Ferguson B."/>
            <person name="Fox H.S."/>
            <person name="Treangen T."/>
            <person name="Salzberg S.L."/>
            <person name="Yorke J.A."/>
            <person name="Norgren R.B.Jr."/>
        </authorList>
    </citation>
    <scope>NUCLEOTIDE SEQUENCE</scope>
    <source>
        <tissue evidence="2">Caudate</tissue>
        <tissue evidence="3">Testis</tissue>
    </source>
</reference>
<gene>
    <name evidence="2" type="primary">TIAF1</name>
</gene>